<keyword evidence="3" id="KW-1185">Reference proteome</keyword>
<dbReference type="AlphaFoldDB" id="A0A437KH99"/>
<dbReference type="Pfam" id="PF03992">
    <property type="entry name" value="ABM"/>
    <property type="match status" value="1"/>
</dbReference>
<dbReference type="InterPro" id="IPR050744">
    <property type="entry name" value="AI-2_Isomerase_LsrG"/>
</dbReference>
<dbReference type="EMBL" id="RZTZ01000001">
    <property type="protein sequence ID" value="RVT67440.1"/>
    <property type="molecule type" value="Genomic_DNA"/>
</dbReference>
<protein>
    <submittedName>
        <fullName evidence="2">Antibiotic biosynthesis monooxygenase</fullName>
    </submittedName>
</protein>
<sequence>MFVIHAKMKLQEGKEAAFLEEVSTLVKASREEEGNISYQLVKSVEEENTFIMIEGWKDQAAIEQHNASSHFQGFVSKAGEYLAAPLEAEVFQAEKLAL</sequence>
<dbReference type="InterPro" id="IPR007138">
    <property type="entry name" value="ABM_dom"/>
</dbReference>
<keyword evidence="2" id="KW-0560">Oxidoreductase</keyword>
<evidence type="ECO:0000259" key="1">
    <source>
        <dbReference type="PROSITE" id="PS51725"/>
    </source>
</evidence>
<dbReference type="PROSITE" id="PS51725">
    <property type="entry name" value="ABM"/>
    <property type="match status" value="1"/>
</dbReference>
<reference evidence="2 3" key="1">
    <citation type="submission" date="2019-01" db="EMBL/GenBank/DDBJ databases">
        <title>Bacillus sp. M5HDSG1-1, whole genome shotgun sequence.</title>
        <authorList>
            <person name="Tuo L."/>
        </authorList>
    </citation>
    <scope>NUCLEOTIDE SEQUENCE [LARGE SCALE GENOMIC DNA]</scope>
    <source>
        <strain evidence="2 3">M5HDSG1-1</strain>
    </source>
</reference>
<dbReference type="InterPro" id="IPR011008">
    <property type="entry name" value="Dimeric_a/b-barrel"/>
</dbReference>
<dbReference type="PANTHER" id="PTHR33336">
    <property type="entry name" value="QUINOL MONOOXYGENASE YGIN-RELATED"/>
    <property type="match status" value="1"/>
</dbReference>
<dbReference type="GeneID" id="87615615"/>
<organism evidence="2 3">
    <name type="scientific">Niallia taxi</name>
    <dbReference type="NCBI Taxonomy" id="2499688"/>
    <lineage>
        <taxon>Bacteria</taxon>
        <taxon>Bacillati</taxon>
        <taxon>Bacillota</taxon>
        <taxon>Bacilli</taxon>
        <taxon>Bacillales</taxon>
        <taxon>Bacillaceae</taxon>
        <taxon>Niallia</taxon>
    </lineage>
</organism>
<feature type="domain" description="ABM" evidence="1">
    <location>
        <begin position="2"/>
        <end position="90"/>
    </location>
</feature>
<accession>A0A437KH99</accession>
<dbReference type="PANTHER" id="PTHR33336:SF3">
    <property type="entry name" value="ABM DOMAIN-CONTAINING PROTEIN"/>
    <property type="match status" value="1"/>
</dbReference>
<dbReference type="SUPFAM" id="SSF54909">
    <property type="entry name" value="Dimeric alpha+beta barrel"/>
    <property type="match status" value="1"/>
</dbReference>
<dbReference type="RefSeq" id="WP_127735548.1">
    <property type="nucleotide sequence ID" value="NZ_CAJCKN010000014.1"/>
</dbReference>
<gene>
    <name evidence="2" type="ORF">EM808_02885</name>
</gene>
<keyword evidence="2" id="KW-0503">Monooxygenase</keyword>
<dbReference type="GO" id="GO:0004497">
    <property type="term" value="F:monooxygenase activity"/>
    <property type="evidence" value="ECO:0007669"/>
    <property type="project" value="UniProtKB-KW"/>
</dbReference>
<evidence type="ECO:0000313" key="3">
    <source>
        <dbReference type="Proteomes" id="UP000288024"/>
    </source>
</evidence>
<dbReference type="Proteomes" id="UP000288024">
    <property type="component" value="Unassembled WGS sequence"/>
</dbReference>
<comment type="caution">
    <text evidence="2">The sequence shown here is derived from an EMBL/GenBank/DDBJ whole genome shotgun (WGS) entry which is preliminary data.</text>
</comment>
<proteinExistence type="predicted"/>
<dbReference type="Gene3D" id="3.30.70.100">
    <property type="match status" value="1"/>
</dbReference>
<name>A0A437KH99_9BACI</name>
<evidence type="ECO:0000313" key="2">
    <source>
        <dbReference type="EMBL" id="RVT67440.1"/>
    </source>
</evidence>